<accession>A0A4Y2B4Z3</accession>
<protein>
    <submittedName>
        <fullName evidence="1">Uncharacterized protein</fullName>
    </submittedName>
</protein>
<sequence>MSIQTLTMHMSLSIVEEVFPFFYKEHSAKEILFLFPVATGNRISSEYRARTVSISFCLAKKRKKNGEDRRTPVRNNKVRFFLNSFRLRPNKHRVYRIIYDHTWYFVS</sequence>
<proteinExistence type="predicted"/>
<evidence type="ECO:0000313" key="2">
    <source>
        <dbReference type="Proteomes" id="UP000499080"/>
    </source>
</evidence>
<dbReference type="AlphaFoldDB" id="A0A4Y2B4Z3"/>
<keyword evidence="2" id="KW-1185">Reference proteome</keyword>
<dbReference type="Proteomes" id="UP000499080">
    <property type="component" value="Unassembled WGS sequence"/>
</dbReference>
<evidence type="ECO:0000313" key="1">
    <source>
        <dbReference type="EMBL" id="GBL86375.1"/>
    </source>
</evidence>
<organism evidence="1 2">
    <name type="scientific">Araneus ventricosus</name>
    <name type="common">Orbweaver spider</name>
    <name type="synonym">Epeira ventricosa</name>
    <dbReference type="NCBI Taxonomy" id="182803"/>
    <lineage>
        <taxon>Eukaryota</taxon>
        <taxon>Metazoa</taxon>
        <taxon>Ecdysozoa</taxon>
        <taxon>Arthropoda</taxon>
        <taxon>Chelicerata</taxon>
        <taxon>Arachnida</taxon>
        <taxon>Araneae</taxon>
        <taxon>Araneomorphae</taxon>
        <taxon>Entelegynae</taxon>
        <taxon>Araneoidea</taxon>
        <taxon>Araneidae</taxon>
        <taxon>Araneus</taxon>
    </lineage>
</organism>
<reference evidence="1 2" key="1">
    <citation type="journal article" date="2019" name="Sci. Rep.">
        <title>Orb-weaving spider Araneus ventricosus genome elucidates the spidroin gene catalogue.</title>
        <authorList>
            <person name="Kono N."/>
            <person name="Nakamura H."/>
            <person name="Ohtoshi R."/>
            <person name="Moran D.A.P."/>
            <person name="Shinohara A."/>
            <person name="Yoshida Y."/>
            <person name="Fujiwara M."/>
            <person name="Mori M."/>
            <person name="Tomita M."/>
            <person name="Arakawa K."/>
        </authorList>
    </citation>
    <scope>NUCLEOTIDE SEQUENCE [LARGE SCALE GENOMIC DNA]</scope>
</reference>
<comment type="caution">
    <text evidence="1">The sequence shown here is derived from an EMBL/GenBank/DDBJ whole genome shotgun (WGS) entry which is preliminary data.</text>
</comment>
<dbReference type="EMBL" id="BGPR01000048">
    <property type="protein sequence ID" value="GBL86375.1"/>
    <property type="molecule type" value="Genomic_DNA"/>
</dbReference>
<gene>
    <name evidence="1" type="ORF">AVEN_164547_1</name>
</gene>
<name>A0A4Y2B4Z3_ARAVE</name>